<protein>
    <submittedName>
        <fullName evidence="2">Uncharacterized protein</fullName>
    </submittedName>
</protein>
<gene>
    <name evidence="2" type="ORF">C2845_PM18G03040</name>
</gene>
<name>A0A3L6PFX2_PANMI</name>
<reference evidence="3" key="1">
    <citation type="journal article" date="2019" name="Nat. Commun.">
        <title>The genome of broomcorn millet.</title>
        <authorList>
            <person name="Zou C."/>
            <person name="Miki D."/>
            <person name="Li D."/>
            <person name="Tang Q."/>
            <person name="Xiao L."/>
            <person name="Rajput S."/>
            <person name="Deng P."/>
            <person name="Jia W."/>
            <person name="Huang R."/>
            <person name="Zhang M."/>
            <person name="Sun Y."/>
            <person name="Hu J."/>
            <person name="Fu X."/>
            <person name="Schnable P.S."/>
            <person name="Li F."/>
            <person name="Zhang H."/>
            <person name="Feng B."/>
            <person name="Zhu X."/>
            <person name="Liu R."/>
            <person name="Schnable J.C."/>
            <person name="Zhu J.-K."/>
            <person name="Zhang H."/>
        </authorList>
    </citation>
    <scope>NUCLEOTIDE SEQUENCE [LARGE SCALE GENOMIC DNA]</scope>
</reference>
<dbReference type="AlphaFoldDB" id="A0A3L6PFX2"/>
<feature type="region of interest" description="Disordered" evidence="1">
    <location>
        <begin position="17"/>
        <end position="93"/>
    </location>
</feature>
<organism evidence="2 3">
    <name type="scientific">Panicum miliaceum</name>
    <name type="common">Proso millet</name>
    <name type="synonym">Broomcorn millet</name>
    <dbReference type="NCBI Taxonomy" id="4540"/>
    <lineage>
        <taxon>Eukaryota</taxon>
        <taxon>Viridiplantae</taxon>
        <taxon>Streptophyta</taxon>
        <taxon>Embryophyta</taxon>
        <taxon>Tracheophyta</taxon>
        <taxon>Spermatophyta</taxon>
        <taxon>Magnoliopsida</taxon>
        <taxon>Liliopsida</taxon>
        <taxon>Poales</taxon>
        <taxon>Poaceae</taxon>
        <taxon>PACMAD clade</taxon>
        <taxon>Panicoideae</taxon>
        <taxon>Panicodae</taxon>
        <taxon>Paniceae</taxon>
        <taxon>Panicinae</taxon>
        <taxon>Panicum</taxon>
        <taxon>Panicum sect. Panicum</taxon>
    </lineage>
</organism>
<sequence length="93" mass="10018">MEPLAAAAGIVKEELLEQQPLQDGEKGITRCESGGTDLILVGEPKPERGRGAASRTPERRAANPPRGRRSGAGRRPLPRLTVGRRLGFASREH</sequence>
<dbReference type="EMBL" id="PQIB02000017">
    <property type="protein sequence ID" value="RLM57761.1"/>
    <property type="molecule type" value="Genomic_DNA"/>
</dbReference>
<evidence type="ECO:0000256" key="1">
    <source>
        <dbReference type="SAM" id="MobiDB-lite"/>
    </source>
</evidence>
<keyword evidence="3" id="KW-1185">Reference proteome</keyword>
<dbReference type="Proteomes" id="UP000275267">
    <property type="component" value="Unassembled WGS sequence"/>
</dbReference>
<accession>A0A3L6PFX2</accession>
<evidence type="ECO:0000313" key="3">
    <source>
        <dbReference type="Proteomes" id="UP000275267"/>
    </source>
</evidence>
<evidence type="ECO:0000313" key="2">
    <source>
        <dbReference type="EMBL" id="RLM57761.1"/>
    </source>
</evidence>
<feature type="compositionally biased region" description="Basic and acidic residues" evidence="1">
    <location>
        <begin position="44"/>
        <end position="61"/>
    </location>
</feature>
<comment type="caution">
    <text evidence="2">The sequence shown here is derived from an EMBL/GenBank/DDBJ whole genome shotgun (WGS) entry which is preliminary data.</text>
</comment>
<proteinExistence type="predicted"/>